<dbReference type="InterPro" id="IPR036942">
    <property type="entry name" value="Beta-barrel_TonB_sf"/>
</dbReference>
<dbReference type="InterPro" id="IPR037066">
    <property type="entry name" value="Plug_dom_sf"/>
</dbReference>
<keyword evidence="6 8" id="KW-0472">Membrane</keyword>
<dbReference type="NCBIfam" id="TIGR04057">
    <property type="entry name" value="SusC_RagA_signa"/>
    <property type="match status" value="1"/>
</dbReference>
<evidence type="ECO:0000256" key="5">
    <source>
        <dbReference type="ARBA" id="ARBA00023077"/>
    </source>
</evidence>
<evidence type="ECO:0000259" key="12">
    <source>
        <dbReference type="Pfam" id="PF07715"/>
    </source>
</evidence>
<keyword evidence="4 8" id="KW-0812">Transmembrane</keyword>
<organism evidence="13">
    <name type="scientific">Bacteroides fragilis</name>
    <dbReference type="NCBI Taxonomy" id="817"/>
    <lineage>
        <taxon>Bacteria</taxon>
        <taxon>Pseudomonadati</taxon>
        <taxon>Bacteroidota</taxon>
        <taxon>Bacteroidia</taxon>
        <taxon>Bacteroidales</taxon>
        <taxon>Bacteroidaceae</taxon>
        <taxon>Bacteroides</taxon>
    </lineage>
</organism>
<dbReference type="Gene3D" id="2.60.40.1120">
    <property type="entry name" value="Carboxypeptidase-like, regulatory domain"/>
    <property type="match status" value="1"/>
</dbReference>
<dbReference type="InterPro" id="IPR008969">
    <property type="entry name" value="CarboxyPept-like_regulatory"/>
</dbReference>
<evidence type="ECO:0000256" key="7">
    <source>
        <dbReference type="ARBA" id="ARBA00023237"/>
    </source>
</evidence>
<dbReference type="RefSeq" id="WP_044299781.1">
    <property type="nucleotide sequence ID" value="NZ_CAXSXC010000003.1"/>
</dbReference>
<comment type="caution">
    <text evidence="13">The sequence shown here is derived from an EMBL/GenBank/DDBJ whole genome shotgun (WGS) entry which is preliminary data.</text>
</comment>
<evidence type="ECO:0000256" key="10">
    <source>
        <dbReference type="SAM" id="SignalP"/>
    </source>
</evidence>
<dbReference type="SUPFAM" id="SSF56935">
    <property type="entry name" value="Porins"/>
    <property type="match status" value="1"/>
</dbReference>
<reference evidence="13" key="2">
    <citation type="submission" date="2014-07" db="EMBL/GenBank/DDBJ databases">
        <title>Genetics and epidemiology of antimicrobial resistance in B. fragilis group.</title>
        <authorList>
            <person name="Sydenham T.V."/>
            <person name="Hasman H."/>
            <person name="Kemp M."/>
            <person name="Justesen U.S."/>
        </authorList>
    </citation>
    <scope>NUCLEOTIDE SEQUENCE [LARGE SCALE GENOMIC DNA]</scope>
    <source>
        <strain evidence="13">DCMOUH0018B</strain>
    </source>
</reference>
<evidence type="ECO:0000313" key="13">
    <source>
        <dbReference type="EMBL" id="KFX75702.1"/>
    </source>
</evidence>
<dbReference type="PATRIC" id="fig|817.53.peg.1007"/>
<dbReference type="InterPro" id="IPR023996">
    <property type="entry name" value="TonB-dep_OMP_SusC/RagA"/>
</dbReference>
<dbReference type="GO" id="GO:0009279">
    <property type="term" value="C:cell outer membrane"/>
    <property type="evidence" value="ECO:0007669"/>
    <property type="project" value="UniProtKB-SubCell"/>
</dbReference>
<evidence type="ECO:0000256" key="8">
    <source>
        <dbReference type="PROSITE-ProRule" id="PRU01360"/>
    </source>
</evidence>
<dbReference type="InterPro" id="IPR039426">
    <property type="entry name" value="TonB-dep_rcpt-like"/>
</dbReference>
<dbReference type="AlphaFoldDB" id="A0A0I9SC06"/>
<gene>
    <name evidence="13" type="ORF">EE52_0204800</name>
</gene>
<dbReference type="PROSITE" id="PS52016">
    <property type="entry name" value="TONB_DEPENDENT_REC_3"/>
    <property type="match status" value="1"/>
</dbReference>
<dbReference type="Pfam" id="PF07715">
    <property type="entry name" value="Plug"/>
    <property type="match status" value="1"/>
</dbReference>
<feature type="chain" id="PRO_5044366893" evidence="10">
    <location>
        <begin position="34"/>
        <end position="1160"/>
    </location>
</feature>
<evidence type="ECO:0000256" key="3">
    <source>
        <dbReference type="ARBA" id="ARBA00022452"/>
    </source>
</evidence>
<name>A0A0I9SC06_BACFG</name>
<dbReference type="InterPro" id="IPR023997">
    <property type="entry name" value="TonB-dep_OMP_SusC/RagA_CS"/>
</dbReference>
<dbReference type="Pfam" id="PF13715">
    <property type="entry name" value="CarbopepD_reg_2"/>
    <property type="match status" value="1"/>
</dbReference>
<dbReference type="Pfam" id="PF00593">
    <property type="entry name" value="TonB_dep_Rec_b-barrel"/>
    <property type="match status" value="1"/>
</dbReference>
<dbReference type="Gene3D" id="2.40.170.20">
    <property type="entry name" value="TonB-dependent receptor, beta-barrel domain"/>
    <property type="match status" value="1"/>
</dbReference>
<dbReference type="InterPro" id="IPR000531">
    <property type="entry name" value="Beta-barrel_TonB"/>
</dbReference>
<dbReference type="Gene3D" id="2.170.130.10">
    <property type="entry name" value="TonB-dependent receptor, plug domain"/>
    <property type="match status" value="1"/>
</dbReference>
<keyword evidence="7 8" id="KW-0998">Cell outer membrane</keyword>
<protein>
    <submittedName>
        <fullName evidence="13">TonB-dependent receptor</fullName>
    </submittedName>
</protein>
<evidence type="ECO:0000256" key="4">
    <source>
        <dbReference type="ARBA" id="ARBA00022692"/>
    </source>
</evidence>
<comment type="similarity">
    <text evidence="8 9">Belongs to the TonB-dependent receptor family.</text>
</comment>
<feature type="signal peptide" evidence="10">
    <location>
        <begin position="1"/>
        <end position="33"/>
    </location>
</feature>
<comment type="subcellular location">
    <subcellularLocation>
        <location evidence="1 8">Cell outer membrane</location>
        <topology evidence="1 8">Multi-pass membrane protein</topology>
    </subcellularLocation>
</comment>
<evidence type="ECO:0000256" key="2">
    <source>
        <dbReference type="ARBA" id="ARBA00022448"/>
    </source>
</evidence>
<keyword evidence="2 8" id="KW-0813">Transport</keyword>
<sequence>MNEDRKKRGLANSKLLTAVAITALFIGSGNAVAASTASGSVYEVTEQLQSQAISGVVTDANGEPVIGASVSEKGTTNGTITDINGKFSLNVKPGAVLKVTFVGYKPHEVKATRTMKIILKEDSELLDEVVVVGYGTQKKENLTGAVASVDVNKTLSSRPIADVGRGLQGTTPGLSVVIPSGEIGSDPTMKIRGQIGSINGGSAPLILMDNVEIPSIQMVNPDDIESISVLKDAAASSIYGAKAAFGVVLITTKKGAKQESINVSYSGNFSWQNISKKMEMGGIDALEYSVEAFKRVGGTVAGAFVQITEEGLVKAKEWDQKYGGKLGPNDPYVYGRDWYVDANNRKIGLRTFDPYDYMIKEWTPSMTHNLSVNGKSGRTTYNIGFGYLDQTGLMKPAKDDDFKRYNGSLRISTDINKYVTVRAGAMYSKREKRYAYATSSTTADPWLYLYRWGPNMPMGYDDEGNIIRSPHSEVAQANTASRAYNYINVNVGATVNIMKNWKLDIDYTHAANEYVLKTPGTRYTALNSWGGAVAKNDASGNRIYVNEAGETVAAGTPGAMPAYKLGMTEYTAHGANPDHMYRRSETTNQDTWNISTTYDWKVDKNNAFKFLVGMNRVTYDEEYNWSRKGDLSDITNPQFDLAVGLQEASGGYDWEGQLGFFGRINYALKDRYLLEANLRYDATSKFPDNLQWRWFPSFSAGWRASEEAFMQWMKPAVTSLKFRGSWGIIGDQTVSNSLYIPTMSTGQLNWLDESGNKLVYVSTPSAVASNITWQDIQTVDVGLDARFLDGELGLTVDWYQRDTKNMIVPGAGVTLAFGTGAPKGNFGSLRTRGWEIALDYNHRFSNGLGINAMATLSDAETEITKYSDTRVVSDWYVGKKYGEIWGYQTERLYQKDDFVYNGDQIVTTWALNGKEVAQGTKGAKKVNKLKGDNPVYQDFLQSGNFVFGPGDVKFADLNGDGLIDSGSGTVDDPGDRKVIGNSTPRYEYGFRLGADYKGFDFSVFFQGVGKREVWGNGFLAIAGYNSSDGAMPQAIAGNYWREDRTDAFYPRPYNLAGSNNSLNMVTQSRYLLDMSYLRMKNITIGYSIPADILRKVRMQKARIYMSLENFVTWDNLNGLPIDPEEVQGFSMFNTDNYNSGRTGVGTPTFKSLSVGIQLNF</sequence>
<keyword evidence="5 9" id="KW-0798">TonB box</keyword>
<evidence type="ECO:0000256" key="1">
    <source>
        <dbReference type="ARBA" id="ARBA00004571"/>
    </source>
</evidence>
<dbReference type="NCBIfam" id="TIGR04056">
    <property type="entry name" value="OMP_RagA_SusC"/>
    <property type="match status" value="1"/>
</dbReference>
<feature type="domain" description="TonB-dependent receptor plug" evidence="12">
    <location>
        <begin position="141"/>
        <end position="247"/>
    </location>
</feature>
<feature type="domain" description="TonB-dependent receptor-like beta-barrel" evidence="11">
    <location>
        <begin position="492"/>
        <end position="886"/>
    </location>
</feature>
<evidence type="ECO:0000256" key="6">
    <source>
        <dbReference type="ARBA" id="ARBA00023136"/>
    </source>
</evidence>
<proteinExistence type="inferred from homology"/>
<dbReference type="EMBL" id="JMZZ02000042">
    <property type="protein sequence ID" value="KFX75702.1"/>
    <property type="molecule type" value="Genomic_DNA"/>
</dbReference>
<evidence type="ECO:0000256" key="9">
    <source>
        <dbReference type="RuleBase" id="RU003357"/>
    </source>
</evidence>
<dbReference type="SUPFAM" id="SSF49464">
    <property type="entry name" value="Carboxypeptidase regulatory domain-like"/>
    <property type="match status" value="1"/>
</dbReference>
<accession>A0A0I9SC06</accession>
<keyword evidence="10" id="KW-0732">Signal</keyword>
<keyword evidence="13" id="KW-0675">Receptor</keyword>
<dbReference type="FunFam" id="2.60.40.1120:FF:000003">
    <property type="entry name" value="Outer membrane protein Omp121"/>
    <property type="match status" value="1"/>
</dbReference>
<evidence type="ECO:0000259" key="11">
    <source>
        <dbReference type="Pfam" id="PF00593"/>
    </source>
</evidence>
<reference evidence="13" key="1">
    <citation type="book" date="2014" name="THE 24TH EUROPEAN CONGRESS OF CLINICAL MICROBIOLOGY AND INFECTIOUS DISEASES" publisher="ECCMID 2014" city="Barcelona, Spain">
        <title>Identification of resistance genes in three multidrug-resistant Bacteroides fragilis isolates by whole genome sequencing.</title>
        <editorList>
            <person name="Unknown"/>
            <person name="A."/>
        </editorList>
        <authorList>
            <person name="Sydenham T.V."/>
            <person name="Hasman H."/>
            <person name="Wang M."/>
            <person name="Soki J."/>
            <person name="Nagy E."/>
            <person name="Justesen U.S."/>
        </authorList>
    </citation>
    <scope>NUCLEOTIDE SEQUENCE</scope>
    <source>
        <strain evidence="13">DCMOUH0018B</strain>
    </source>
</reference>
<dbReference type="InterPro" id="IPR012910">
    <property type="entry name" value="Plug_dom"/>
</dbReference>
<keyword evidence="3 8" id="KW-1134">Transmembrane beta strand</keyword>